<feature type="non-terminal residue" evidence="11">
    <location>
        <position position="347"/>
    </location>
</feature>
<keyword evidence="2" id="KW-0723">Serine/threonine-protein kinase</keyword>
<dbReference type="SUPFAM" id="SSF47473">
    <property type="entry name" value="EF-hand"/>
    <property type="match status" value="1"/>
</dbReference>
<evidence type="ECO:0000256" key="7">
    <source>
        <dbReference type="ARBA" id="ARBA00022840"/>
    </source>
</evidence>
<keyword evidence="5" id="KW-0418">Kinase</keyword>
<dbReference type="SMART" id="SM00054">
    <property type="entry name" value="EFh"/>
    <property type="match status" value="2"/>
</dbReference>
<evidence type="ECO:0000256" key="6">
    <source>
        <dbReference type="ARBA" id="ARBA00022837"/>
    </source>
</evidence>
<keyword evidence="4" id="KW-0547">Nucleotide-binding</keyword>
<dbReference type="Pfam" id="PF00069">
    <property type="entry name" value="Pkinase"/>
    <property type="match status" value="1"/>
</dbReference>
<dbReference type="PROSITE" id="PS00018">
    <property type="entry name" value="EF_HAND_1"/>
    <property type="match status" value="1"/>
</dbReference>
<evidence type="ECO:0000259" key="10">
    <source>
        <dbReference type="PROSITE" id="PS50222"/>
    </source>
</evidence>
<dbReference type="InterPro" id="IPR000719">
    <property type="entry name" value="Prot_kinase_dom"/>
</dbReference>
<evidence type="ECO:0000256" key="8">
    <source>
        <dbReference type="ARBA" id="ARBA00024334"/>
    </source>
</evidence>
<dbReference type="PROSITE" id="PS50011">
    <property type="entry name" value="PROTEIN_KINASE_DOM"/>
    <property type="match status" value="1"/>
</dbReference>
<evidence type="ECO:0000313" key="11">
    <source>
        <dbReference type="EMBL" id="RLO04895.1"/>
    </source>
</evidence>
<dbReference type="Gene3D" id="1.10.510.10">
    <property type="entry name" value="Transferase(Phosphotransferase) domain 1"/>
    <property type="match status" value="1"/>
</dbReference>
<evidence type="ECO:0008006" key="13">
    <source>
        <dbReference type="Google" id="ProtNLM"/>
    </source>
</evidence>
<dbReference type="PANTHER" id="PTHR24349">
    <property type="entry name" value="SERINE/THREONINE-PROTEIN KINASE"/>
    <property type="match status" value="1"/>
</dbReference>
<sequence>GHMLNAVKTRKQAFPEDAAKEIVRKLTSSIYYLHLKNICHRDIKLENILYETDQDGSDVKLCEYVCLSPSSPIRKAFDQLNVLHNGVLTLMDLEQAALTDQYPTVDFEKIFTSLDIENSNQVNFLEFVSATMTVNLQGEKVLRKAYGLFSPDETKGGITELTLGRVLGHDFDEASVKDMIRTADVDKDGAINYSEFVHLLEVMMVDTSMQRERLTVEFPENFRCHITTKVGKPLGKSRTSVGKPTELTVASDTTFGVVSALVVDNVSAAIADYHADASNAKLLWDSQVPTEVYVKVAANTTQDKYTKVTLVNYNDVLRQVWDNASKVRNAQASFTLQLFIYVGKKLE</sequence>
<dbReference type="PROSITE" id="PS00108">
    <property type="entry name" value="PROTEIN_KINASE_ST"/>
    <property type="match status" value="1"/>
</dbReference>
<dbReference type="Proteomes" id="UP000275652">
    <property type="component" value="Unassembled WGS sequence"/>
</dbReference>
<dbReference type="InterPro" id="IPR011992">
    <property type="entry name" value="EF-hand-dom_pair"/>
</dbReference>
<proteinExistence type="inferred from homology"/>
<comment type="cofactor">
    <cofactor evidence="1">
        <name>Mg(2+)</name>
        <dbReference type="ChEBI" id="CHEBI:18420"/>
    </cofactor>
</comment>
<dbReference type="SUPFAM" id="SSF56112">
    <property type="entry name" value="Protein kinase-like (PK-like)"/>
    <property type="match status" value="1"/>
</dbReference>
<keyword evidence="6" id="KW-0106">Calcium</keyword>
<dbReference type="GO" id="GO:0005524">
    <property type="term" value="F:ATP binding"/>
    <property type="evidence" value="ECO:0007669"/>
    <property type="project" value="UniProtKB-KW"/>
</dbReference>
<evidence type="ECO:0000256" key="1">
    <source>
        <dbReference type="ARBA" id="ARBA00001946"/>
    </source>
</evidence>
<evidence type="ECO:0000259" key="9">
    <source>
        <dbReference type="PROSITE" id="PS50011"/>
    </source>
</evidence>
<dbReference type="InterPro" id="IPR018247">
    <property type="entry name" value="EF_Hand_1_Ca_BS"/>
</dbReference>
<comment type="caution">
    <text evidence="11">The sequence shown here is derived from an EMBL/GenBank/DDBJ whole genome shotgun (WGS) entry which is preliminary data.</text>
</comment>
<dbReference type="PROSITE" id="PS50222">
    <property type="entry name" value="EF_HAND_2"/>
    <property type="match status" value="1"/>
</dbReference>
<dbReference type="GO" id="GO:0004674">
    <property type="term" value="F:protein serine/threonine kinase activity"/>
    <property type="evidence" value="ECO:0007669"/>
    <property type="project" value="UniProtKB-KW"/>
</dbReference>
<evidence type="ECO:0000256" key="3">
    <source>
        <dbReference type="ARBA" id="ARBA00022679"/>
    </source>
</evidence>
<evidence type="ECO:0000313" key="12">
    <source>
        <dbReference type="Proteomes" id="UP000275652"/>
    </source>
</evidence>
<protein>
    <recommendedName>
        <fullName evidence="13">Calmodulin</fullName>
    </recommendedName>
</protein>
<dbReference type="AlphaFoldDB" id="A0A9X8DWT9"/>
<dbReference type="Gene3D" id="1.10.238.10">
    <property type="entry name" value="EF-hand"/>
    <property type="match status" value="2"/>
</dbReference>
<evidence type="ECO:0000256" key="5">
    <source>
        <dbReference type="ARBA" id="ARBA00022777"/>
    </source>
</evidence>
<dbReference type="GO" id="GO:0005509">
    <property type="term" value="F:calcium ion binding"/>
    <property type="evidence" value="ECO:0007669"/>
    <property type="project" value="InterPro"/>
</dbReference>
<dbReference type="EMBL" id="QUTI01028042">
    <property type="protein sequence ID" value="RLO04895.1"/>
    <property type="molecule type" value="Genomic_DNA"/>
</dbReference>
<name>A0A9X8DWT9_APHAT</name>
<keyword evidence="7" id="KW-0067">ATP-binding</keyword>
<feature type="domain" description="Protein kinase" evidence="9">
    <location>
        <begin position="1"/>
        <end position="228"/>
    </location>
</feature>
<organism evidence="11 12">
    <name type="scientific">Aphanomyces astaci</name>
    <name type="common">Crayfish plague agent</name>
    <dbReference type="NCBI Taxonomy" id="112090"/>
    <lineage>
        <taxon>Eukaryota</taxon>
        <taxon>Sar</taxon>
        <taxon>Stramenopiles</taxon>
        <taxon>Oomycota</taxon>
        <taxon>Saprolegniomycetes</taxon>
        <taxon>Saprolegniales</taxon>
        <taxon>Verrucalvaceae</taxon>
        <taxon>Aphanomyces</taxon>
    </lineage>
</organism>
<dbReference type="InterPro" id="IPR011009">
    <property type="entry name" value="Kinase-like_dom_sf"/>
</dbReference>
<dbReference type="InterPro" id="IPR002048">
    <property type="entry name" value="EF_hand_dom"/>
</dbReference>
<evidence type="ECO:0000256" key="2">
    <source>
        <dbReference type="ARBA" id="ARBA00022527"/>
    </source>
</evidence>
<reference evidence="11 12" key="1">
    <citation type="journal article" date="2018" name="J. Invertebr. Pathol.">
        <title>New genotyping method for the causative agent of crayfish plague (Aphanomyces astaci) based on whole genome data.</title>
        <authorList>
            <person name="Minardi D."/>
            <person name="Studholme D.J."/>
            <person name="van der Giezen M."/>
            <person name="Pretto T."/>
            <person name="Oidtmann B."/>
        </authorList>
    </citation>
    <scope>NUCLEOTIDE SEQUENCE [LARGE SCALE GENOMIC DNA]</scope>
    <source>
        <strain evidence="11 12">KB13</strain>
    </source>
</reference>
<dbReference type="InterPro" id="IPR008271">
    <property type="entry name" value="Ser/Thr_kinase_AS"/>
</dbReference>
<comment type="similarity">
    <text evidence="8">Belongs to the protein kinase superfamily. Ser/Thr protein kinase family. CDPK subfamily.</text>
</comment>
<gene>
    <name evidence="11" type="ORF">DYB28_008136</name>
</gene>
<dbReference type="InterPro" id="IPR050205">
    <property type="entry name" value="CDPK_Ser/Thr_kinases"/>
</dbReference>
<evidence type="ECO:0000256" key="4">
    <source>
        <dbReference type="ARBA" id="ARBA00022741"/>
    </source>
</evidence>
<accession>A0A9X8DWT9</accession>
<feature type="domain" description="EF-hand" evidence="10">
    <location>
        <begin position="171"/>
        <end position="206"/>
    </location>
</feature>
<keyword evidence="3" id="KW-0808">Transferase</keyword>
<dbReference type="Pfam" id="PF00036">
    <property type="entry name" value="EF-hand_1"/>
    <property type="match status" value="1"/>
</dbReference>